<feature type="compositionally biased region" description="Acidic residues" evidence="1">
    <location>
        <begin position="46"/>
        <end position="56"/>
    </location>
</feature>
<comment type="caution">
    <text evidence="2">The sequence shown here is derived from an EMBL/GenBank/DDBJ whole genome shotgun (WGS) entry which is preliminary data.</text>
</comment>
<feature type="compositionally biased region" description="Acidic residues" evidence="1">
    <location>
        <begin position="66"/>
        <end position="81"/>
    </location>
</feature>
<proteinExistence type="predicted"/>
<feature type="compositionally biased region" description="Acidic residues" evidence="1">
    <location>
        <begin position="20"/>
        <end position="36"/>
    </location>
</feature>
<keyword evidence="3" id="KW-1185">Reference proteome</keyword>
<evidence type="ECO:0000256" key="1">
    <source>
        <dbReference type="SAM" id="MobiDB-lite"/>
    </source>
</evidence>
<feature type="region of interest" description="Disordered" evidence="1">
    <location>
        <begin position="185"/>
        <end position="220"/>
    </location>
</feature>
<evidence type="ECO:0000313" key="2">
    <source>
        <dbReference type="EMBL" id="MFJ4084886.1"/>
    </source>
</evidence>
<dbReference type="RefSeq" id="WP_402076239.1">
    <property type="nucleotide sequence ID" value="NZ_JBIVGG010000022.1"/>
</dbReference>
<evidence type="ECO:0000313" key="3">
    <source>
        <dbReference type="Proteomes" id="UP001617511"/>
    </source>
</evidence>
<sequence length="220" mass="22821">MTRYGFAIKALPQGGKPFGEEDDENEETAGTEEAPLDEAGPGVSDELTEDLDEELPQDPTAAPAAPEEDPAAPTEPPEEDPAAPPAPEAPPEGEGGGDPNAAPEQPDDDSRPWAGDEYNEGDETDPDGPEAWCAYTGSGGEQAWLDKAPDGTLTGWVRDGDGQVWRYTDPDAWATDVDGAQMTQTHHNGEDQANAAGGAAPSGPPPAGDRGVQDSMFAGQ</sequence>
<accession>A0ABW8FS08</accession>
<reference evidence="2 3" key="1">
    <citation type="submission" date="2024-10" db="EMBL/GenBank/DDBJ databases">
        <title>The Natural Products Discovery Center: Release of the First 8490 Sequenced Strains for Exploring Actinobacteria Biosynthetic Diversity.</title>
        <authorList>
            <person name="Kalkreuter E."/>
            <person name="Kautsar S.A."/>
            <person name="Yang D."/>
            <person name="Bader C.D."/>
            <person name="Teijaro C.N."/>
            <person name="Fluegel L."/>
            <person name="Davis C.M."/>
            <person name="Simpson J.R."/>
            <person name="Lauterbach L."/>
            <person name="Steele A.D."/>
            <person name="Gui C."/>
            <person name="Meng S."/>
            <person name="Li G."/>
            <person name="Viehrig K."/>
            <person name="Ye F."/>
            <person name="Su P."/>
            <person name="Kiefer A.F."/>
            <person name="Nichols A."/>
            <person name="Cepeda A.J."/>
            <person name="Yan W."/>
            <person name="Fan B."/>
            <person name="Jiang Y."/>
            <person name="Adhikari A."/>
            <person name="Zheng C.-J."/>
            <person name="Schuster L."/>
            <person name="Cowan T.M."/>
            <person name="Smanski M.J."/>
            <person name="Chevrette M.G."/>
            <person name="De Carvalho L.P.S."/>
            <person name="Shen B."/>
        </authorList>
    </citation>
    <scope>NUCLEOTIDE SEQUENCE [LARGE SCALE GENOMIC DNA]</scope>
    <source>
        <strain evidence="2 3">NPDC089932</strain>
    </source>
</reference>
<feature type="compositionally biased region" description="Acidic residues" evidence="1">
    <location>
        <begin position="117"/>
        <end position="128"/>
    </location>
</feature>
<dbReference type="Proteomes" id="UP001617511">
    <property type="component" value="Unassembled WGS sequence"/>
</dbReference>
<dbReference type="EMBL" id="JBIVGG010000022">
    <property type="protein sequence ID" value="MFJ4084886.1"/>
    <property type="molecule type" value="Genomic_DNA"/>
</dbReference>
<feature type="region of interest" description="Disordered" evidence="1">
    <location>
        <begin position="1"/>
        <end position="143"/>
    </location>
</feature>
<gene>
    <name evidence="2" type="ORF">ACIP2Z_38835</name>
</gene>
<organism evidence="2 3">
    <name type="scientific">Streptomyces iakyrus</name>
    <dbReference type="NCBI Taxonomy" id="68219"/>
    <lineage>
        <taxon>Bacteria</taxon>
        <taxon>Bacillati</taxon>
        <taxon>Actinomycetota</taxon>
        <taxon>Actinomycetes</taxon>
        <taxon>Kitasatosporales</taxon>
        <taxon>Streptomycetaceae</taxon>
        <taxon>Streptomyces</taxon>
    </lineage>
</organism>
<protein>
    <submittedName>
        <fullName evidence="2">Uncharacterized protein</fullName>
    </submittedName>
</protein>
<name>A0ABW8FS08_9ACTN</name>